<dbReference type="NCBIfam" id="TIGR01552">
    <property type="entry name" value="phd_fam"/>
    <property type="match status" value="1"/>
</dbReference>
<dbReference type="OrthoDB" id="47703at2"/>
<sequence>MKFIPSRDLRNNPSRLWKILEDDEIVITSKGKPKAIMIKAGDDVEELLKLIDQALAQFAVEKMRLGSLASGRSKLSDKEIEEEIRKARREL</sequence>
<evidence type="ECO:0000313" key="4">
    <source>
        <dbReference type="Proteomes" id="UP000002382"/>
    </source>
</evidence>
<name>C5CDE3_KOSOT</name>
<reference evidence="3 4" key="2">
    <citation type="journal article" date="2011" name="J. Bacteriol.">
        <title>Genome Sequence of Kosmotoga olearia Strain TBF 19.5.1, a Thermophilic Bacterium with a Wide Growth Temperature Range, Isolated from the Troll B Oil Platform in the North Sea.</title>
        <authorList>
            <person name="Swithers K.S."/>
            <person name="Dipippo J.L."/>
            <person name="Bruce D.C."/>
            <person name="Detter C."/>
            <person name="Tapia R."/>
            <person name="Han S."/>
            <person name="Goodwin L.A."/>
            <person name="Han J."/>
            <person name="Woyke T."/>
            <person name="Pitluck S."/>
            <person name="Pennacchio L."/>
            <person name="Nolan M."/>
            <person name="Mikhailova N."/>
            <person name="Land M.L."/>
            <person name="Nesbo C.L."/>
            <person name="Gogarten J.P."/>
            <person name="Noll K.M."/>
        </authorList>
    </citation>
    <scope>NUCLEOTIDE SEQUENCE [LARGE SCALE GENOMIC DNA]</scope>
    <source>
        <strain evidence="4">ATCC BAA-1733 / DSM 21960 / TBF 19.5.1</strain>
    </source>
</reference>
<organism evidence="3 4">
    <name type="scientific">Kosmotoga olearia (strain ATCC BAA-1733 / DSM 21960 / TBF 19.5.1)</name>
    <dbReference type="NCBI Taxonomy" id="521045"/>
    <lineage>
        <taxon>Bacteria</taxon>
        <taxon>Thermotogati</taxon>
        <taxon>Thermotogota</taxon>
        <taxon>Thermotogae</taxon>
        <taxon>Kosmotogales</taxon>
        <taxon>Kosmotogaceae</taxon>
        <taxon>Kosmotoga</taxon>
    </lineage>
</organism>
<reference evidence="3 4" key="1">
    <citation type="submission" date="2009-06" db="EMBL/GenBank/DDBJ databases">
        <title>Complete sequence of Thermotogales bacterium TBF 19.5.1.</title>
        <authorList>
            <consortium name="US DOE Joint Genome Institute"/>
            <person name="Lucas S."/>
            <person name="Copeland A."/>
            <person name="Lapidus A."/>
            <person name="Glavina del Rio T."/>
            <person name="Tice H."/>
            <person name="Bruce D."/>
            <person name="Goodwin L."/>
            <person name="Pitluck S."/>
            <person name="Chertkov O."/>
            <person name="Brettin T."/>
            <person name="Detter J.C."/>
            <person name="Han C."/>
            <person name="Schmutz J."/>
            <person name="Larimer F."/>
            <person name="Land M."/>
            <person name="Hauser L."/>
            <person name="Kyrpides N."/>
            <person name="Ovchinnikova G."/>
            <person name="Noll K."/>
        </authorList>
    </citation>
    <scope>NUCLEOTIDE SEQUENCE [LARGE SCALE GENOMIC DNA]</scope>
    <source>
        <strain evidence="4">ATCC BAA-1733 / DSM 21960 / TBF 19.5.1</strain>
    </source>
</reference>
<evidence type="ECO:0000256" key="2">
    <source>
        <dbReference type="RuleBase" id="RU362080"/>
    </source>
</evidence>
<evidence type="ECO:0000256" key="1">
    <source>
        <dbReference type="ARBA" id="ARBA00009981"/>
    </source>
</evidence>
<dbReference type="Proteomes" id="UP000002382">
    <property type="component" value="Chromosome"/>
</dbReference>
<evidence type="ECO:0000313" key="3">
    <source>
        <dbReference type="EMBL" id="ACR80006.1"/>
    </source>
</evidence>
<dbReference type="KEGG" id="kol:Kole_1312"/>
<dbReference type="Pfam" id="PF02604">
    <property type="entry name" value="PhdYeFM_antitox"/>
    <property type="match status" value="1"/>
</dbReference>
<protein>
    <recommendedName>
        <fullName evidence="2">Antitoxin</fullName>
    </recommendedName>
</protein>
<dbReference type="InterPro" id="IPR006442">
    <property type="entry name" value="Antitoxin_Phd/YefM"/>
</dbReference>
<accession>C5CDE3</accession>
<dbReference type="AlphaFoldDB" id="C5CDE3"/>
<proteinExistence type="inferred from homology"/>
<comment type="function">
    <text evidence="2">Antitoxin component of a type II toxin-antitoxin (TA) system.</text>
</comment>
<dbReference type="HOGENOM" id="CLU_181375_0_0_0"/>
<dbReference type="STRING" id="521045.Kole_1312"/>
<comment type="similarity">
    <text evidence="1 2">Belongs to the phD/YefM antitoxin family.</text>
</comment>
<dbReference type="SUPFAM" id="SSF143120">
    <property type="entry name" value="YefM-like"/>
    <property type="match status" value="1"/>
</dbReference>
<gene>
    <name evidence="3" type="ordered locus">Kole_1312</name>
</gene>
<keyword evidence="4" id="KW-1185">Reference proteome</keyword>
<dbReference type="eggNOG" id="COG4118">
    <property type="taxonomic scope" value="Bacteria"/>
</dbReference>
<dbReference type="RefSeq" id="WP_015868659.1">
    <property type="nucleotide sequence ID" value="NC_012785.1"/>
</dbReference>
<dbReference type="EMBL" id="CP001634">
    <property type="protein sequence ID" value="ACR80006.1"/>
    <property type="molecule type" value="Genomic_DNA"/>
</dbReference>
<dbReference type="InterPro" id="IPR036165">
    <property type="entry name" value="YefM-like_sf"/>
</dbReference>